<organism evidence="2 3">
    <name type="scientific">Sphaerulina musiva (strain SO2202)</name>
    <name type="common">Poplar stem canker fungus</name>
    <name type="synonym">Septoria musiva</name>
    <dbReference type="NCBI Taxonomy" id="692275"/>
    <lineage>
        <taxon>Eukaryota</taxon>
        <taxon>Fungi</taxon>
        <taxon>Dikarya</taxon>
        <taxon>Ascomycota</taxon>
        <taxon>Pezizomycotina</taxon>
        <taxon>Dothideomycetes</taxon>
        <taxon>Dothideomycetidae</taxon>
        <taxon>Mycosphaerellales</taxon>
        <taxon>Mycosphaerellaceae</taxon>
        <taxon>Sphaerulina</taxon>
    </lineage>
</organism>
<dbReference type="eggNOG" id="ENOG502S9W4">
    <property type="taxonomic scope" value="Eukaryota"/>
</dbReference>
<feature type="compositionally biased region" description="Low complexity" evidence="1">
    <location>
        <begin position="277"/>
        <end position="297"/>
    </location>
</feature>
<feature type="region of interest" description="Disordered" evidence="1">
    <location>
        <begin position="1"/>
        <end position="44"/>
    </location>
</feature>
<dbReference type="RefSeq" id="XP_016766079.1">
    <property type="nucleotide sequence ID" value="XM_016903909.1"/>
</dbReference>
<dbReference type="GeneID" id="27901046"/>
<accession>N1QNQ0</accession>
<keyword evidence="3" id="KW-1185">Reference proteome</keyword>
<evidence type="ECO:0008006" key="4">
    <source>
        <dbReference type="Google" id="ProtNLM"/>
    </source>
</evidence>
<dbReference type="Proteomes" id="UP000016931">
    <property type="component" value="Unassembled WGS sequence"/>
</dbReference>
<name>N1QNQ0_SPHMS</name>
<dbReference type="AlphaFoldDB" id="N1QNQ0"/>
<evidence type="ECO:0000313" key="3">
    <source>
        <dbReference type="Proteomes" id="UP000016931"/>
    </source>
</evidence>
<feature type="compositionally biased region" description="Basic and acidic residues" evidence="1">
    <location>
        <begin position="323"/>
        <end position="342"/>
    </location>
</feature>
<dbReference type="OrthoDB" id="5400063at2759"/>
<evidence type="ECO:0000256" key="1">
    <source>
        <dbReference type="SAM" id="MobiDB-lite"/>
    </source>
</evidence>
<gene>
    <name evidence="2" type="ORF">SEPMUDRAFT_146853</name>
</gene>
<dbReference type="OMA" id="KYNESYP"/>
<feature type="compositionally biased region" description="Low complexity" evidence="1">
    <location>
        <begin position="242"/>
        <end position="255"/>
    </location>
</feature>
<dbReference type="HOGENOM" id="CLU_046290_2_0_1"/>
<proteinExistence type="predicted"/>
<feature type="region of interest" description="Disordered" evidence="1">
    <location>
        <begin position="86"/>
        <end position="125"/>
    </location>
</feature>
<sequence length="381" mass="41165">MATTSINTAPATATTYVFHSGDRGHDGFAEPESPVEGHRSGSIDSLDSLALPKLRPETSLIATEPSTSTLPQGYFNSTKNVALPVTVSRNRSPYSRTHLRSRSSGATLSAPVMTRAHSSPAAHSANRTLELHTLSTGALTSSSPMRSPARQRSPFRPAEEASYNPPPPPRSPGWFESPSAGGAIEAIQEDSELDITPRQTTPTYAMPFVRSSSLRRRPASPLHNVTNATPSTSMPGSHLENSSISVASSRSSSPSLGPLRFNETYPSLHHYASTSSLFSIPSSTPTSQRSRSPSISSLDTIEDAPDMEQEAIEADRIEKLKLAAERAAKGEEDDDSPRRRSSLDGPRGFGFNRGGNRERKRWSVCGGERRVDLDLDTIWED</sequence>
<feature type="region of interest" description="Disordered" evidence="1">
    <location>
        <begin position="137"/>
        <end position="256"/>
    </location>
</feature>
<dbReference type="STRING" id="692275.N1QNQ0"/>
<feature type="compositionally biased region" description="Polar residues" evidence="1">
    <location>
        <begin position="1"/>
        <end position="17"/>
    </location>
</feature>
<evidence type="ECO:0000313" key="2">
    <source>
        <dbReference type="EMBL" id="EMF17958.1"/>
    </source>
</evidence>
<feature type="compositionally biased region" description="Polar residues" evidence="1">
    <location>
        <begin position="223"/>
        <end position="241"/>
    </location>
</feature>
<dbReference type="EMBL" id="KB456260">
    <property type="protein sequence ID" value="EMF17958.1"/>
    <property type="molecule type" value="Genomic_DNA"/>
</dbReference>
<protein>
    <recommendedName>
        <fullName evidence="4">Basic proline-rich protein</fullName>
    </recommendedName>
</protein>
<feature type="region of interest" description="Disordered" evidence="1">
    <location>
        <begin position="277"/>
        <end position="310"/>
    </location>
</feature>
<reference evidence="2 3" key="1">
    <citation type="journal article" date="2012" name="PLoS Pathog.">
        <title>Diverse lifestyles and strategies of plant pathogenesis encoded in the genomes of eighteen Dothideomycetes fungi.</title>
        <authorList>
            <person name="Ohm R.A."/>
            <person name="Feau N."/>
            <person name="Henrissat B."/>
            <person name="Schoch C.L."/>
            <person name="Horwitz B.A."/>
            <person name="Barry K.W."/>
            <person name="Condon B.J."/>
            <person name="Copeland A.C."/>
            <person name="Dhillon B."/>
            <person name="Glaser F."/>
            <person name="Hesse C.N."/>
            <person name="Kosti I."/>
            <person name="LaButti K."/>
            <person name="Lindquist E.A."/>
            <person name="Lucas S."/>
            <person name="Salamov A.A."/>
            <person name="Bradshaw R.E."/>
            <person name="Ciuffetti L."/>
            <person name="Hamelin R.C."/>
            <person name="Kema G.H.J."/>
            <person name="Lawrence C."/>
            <person name="Scott J.A."/>
            <person name="Spatafora J.W."/>
            <person name="Turgeon B.G."/>
            <person name="de Wit P.J.G.M."/>
            <person name="Zhong S."/>
            <person name="Goodwin S.B."/>
            <person name="Grigoriev I.V."/>
        </authorList>
    </citation>
    <scope>NUCLEOTIDE SEQUENCE [LARGE SCALE GENOMIC DNA]</scope>
    <source>
        <strain evidence="2 3">SO2202</strain>
    </source>
</reference>
<feature type="region of interest" description="Disordered" evidence="1">
    <location>
        <begin position="323"/>
        <end position="360"/>
    </location>
</feature>
<feature type="compositionally biased region" description="Acidic residues" evidence="1">
    <location>
        <begin position="300"/>
        <end position="310"/>
    </location>
</feature>